<proteinExistence type="predicted"/>
<protein>
    <submittedName>
        <fullName evidence="1">Uncharacterized protein</fullName>
    </submittedName>
</protein>
<reference evidence="1 2" key="1">
    <citation type="journal article" date="2015" name="G3 (Bethesda)">
        <title>Insights into Ongoing Evolution of the Hexachlorocyclohexane Catabolic Pathway from Comparative Genomics of Ten Sphingomonadaceae Strains.</title>
        <authorList>
            <person name="Pearce S.L."/>
            <person name="Oakeshott J.G."/>
            <person name="Pandey G."/>
        </authorList>
    </citation>
    <scope>NUCLEOTIDE SEQUENCE [LARGE SCALE GENOMIC DNA]</scope>
    <source>
        <strain evidence="1 2">LL02</strain>
    </source>
</reference>
<dbReference type="Proteomes" id="UP000052268">
    <property type="component" value="Unassembled WGS sequence"/>
</dbReference>
<keyword evidence="2" id="KW-1185">Reference proteome</keyword>
<dbReference type="PATRIC" id="fig|1114963.3.peg.136"/>
<gene>
    <name evidence="1" type="ORF">V474_00695</name>
</gene>
<name>A0A0J7Y947_9SPHN</name>
<comment type="caution">
    <text evidence="1">The sequence shown here is derived from an EMBL/GenBank/DDBJ whole genome shotgun (WGS) entry which is preliminary data.</text>
</comment>
<sequence>MLDVALLKTATGYAPAIKPDSQSLIAPGSL</sequence>
<evidence type="ECO:0000313" key="2">
    <source>
        <dbReference type="Proteomes" id="UP000052268"/>
    </source>
</evidence>
<dbReference type="AlphaFoldDB" id="A0A0J7Y947"/>
<organism evidence="1 2">
    <name type="scientific">Novosphingobium barchaimii LL02</name>
    <dbReference type="NCBI Taxonomy" id="1114963"/>
    <lineage>
        <taxon>Bacteria</taxon>
        <taxon>Pseudomonadati</taxon>
        <taxon>Pseudomonadota</taxon>
        <taxon>Alphaproteobacteria</taxon>
        <taxon>Sphingomonadales</taxon>
        <taxon>Sphingomonadaceae</taxon>
        <taxon>Novosphingobium</taxon>
    </lineage>
</organism>
<dbReference type="EMBL" id="JACU01000001">
    <property type="protein sequence ID" value="KMS60449.1"/>
    <property type="molecule type" value="Genomic_DNA"/>
</dbReference>
<evidence type="ECO:0000313" key="1">
    <source>
        <dbReference type="EMBL" id="KMS60449.1"/>
    </source>
</evidence>
<accession>A0A0J7Y947</accession>